<evidence type="ECO:0000256" key="1">
    <source>
        <dbReference type="SAM" id="MobiDB-lite"/>
    </source>
</evidence>
<dbReference type="KEGG" id="bor:COCMIDRAFT_105438"/>
<dbReference type="OrthoDB" id="3797115at2759"/>
<organism evidence="2 3">
    <name type="scientific">Bipolaris oryzae ATCC 44560</name>
    <dbReference type="NCBI Taxonomy" id="930090"/>
    <lineage>
        <taxon>Eukaryota</taxon>
        <taxon>Fungi</taxon>
        <taxon>Dikarya</taxon>
        <taxon>Ascomycota</taxon>
        <taxon>Pezizomycotina</taxon>
        <taxon>Dothideomycetes</taxon>
        <taxon>Pleosporomycetidae</taxon>
        <taxon>Pleosporales</taxon>
        <taxon>Pleosporineae</taxon>
        <taxon>Pleosporaceae</taxon>
        <taxon>Bipolaris</taxon>
    </lineage>
</organism>
<dbReference type="AlphaFoldDB" id="W6YQP1"/>
<sequence>MNRHITPSPSSTAVSLTDSRDGSTRRRNTLDTSAQAAEIDYLKRQLQSLARAKAKASKKSDDLFREISSWSEKFEKEKARRTQSEEKLSKERRVVIGLKKEMNELKDKTNKEVREAKSRLENERKKWMGQGIFTNTKPKGVVQTSASNLQGRIKYLEEENARLESLTKSHDYDELYGEAQQQIDDAMALLRTTEAELEELRYLETADEELTEQHYLDTLKIEELSDELRCCKATVEKLEDEIAAADEQRSVESPTSSNSNIPDISPGAFSTPTAPLVDTAETDYLRQSLGDLEIENQKIICAFAKLSHEHCDTMVELDKLSEQIFTLHEANLDLEARNDALESQLDTAVQILRATIEETGQDPPAHNRTYTTLSDSDFVEDLPTPEPNSRTPVTIRLFEKRDWPLLYHVQRTLFRTSPLQIDGPSVLVREFVKLMQGEDAEFQEMKGRVEKLERAFEVGVQEMKALKQGK</sequence>
<feature type="compositionally biased region" description="Polar residues" evidence="1">
    <location>
        <begin position="1"/>
        <end position="17"/>
    </location>
</feature>
<feature type="compositionally biased region" description="Polar residues" evidence="1">
    <location>
        <begin position="251"/>
        <end position="273"/>
    </location>
</feature>
<dbReference type="Proteomes" id="UP000054032">
    <property type="component" value="Unassembled WGS sequence"/>
</dbReference>
<dbReference type="RefSeq" id="XP_007691769.1">
    <property type="nucleotide sequence ID" value="XM_007693579.1"/>
</dbReference>
<protein>
    <submittedName>
        <fullName evidence="2">Uncharacterized protein</fullName>
    </submittedName>
</protein>
<dbReference type="HOGENOM" id="CLU_581365_0_0_1"/>
<reference evidence="2 3" key="1">
    <citation type="journal article" date="2013" name="PLoS Genet.">
        <title>Comparative genome structure, secondary metabolite, and effector coding capacity across Cochliobolus pathogens.</title>
        <authorList>
            <person name="Condon B.J."/>
            <person name="Leng Y."/>
            <person name="Wu D."/>
            <person name="Bushley K.E."/>
            <person name="Ohm R.A."/>
            <person name="Otillar R."/>
            <person name="Martin J."/>
            <person name="Schackwitz W."/>
            <person name="Grimwood J."/>
            <person name="MohdZainudin N."/>
            <person name="Xue C."/>
            <person name="Wang R."/>
            <person name="Manning V.A."/>
            <person name="Dhillon B."/>
            <person name="Tu Z.J."/>
            <person name="Steffenson B.J."/>
            <person name="Salamov A."/>
            <person name="Sun H."/>
            <person name="Lowry S."/>
            <person name="LaButti K."/>
            <person name="Han J."/>
            <person name="Copeland A."/>
            <person name="Lindquist E."/>
            <person name="Barry K."/>
            <person name="Schmutz J."/>
            <person name="Baker S.E."/>
            <person name="Ciuffetti L.M."/>
            <person name="Grigoriev I.V."/>
            <person name="Zhong S."/>
            <person name="Turgeon B.G."/>
        </authorList>
    </citation>
    <scope>NUCLEOTIDE SEQUENCE [LARGE SCALE GENOMIC DNA]</scope>
    <source>
        <strain evidence="2 3">ATCC 44560</strain>
    </source>
</reference>
<dbReference type="GeneID" id="19118682"/>
<proteinExistence type="predicted"/>
<evidence type="ECO:0000313" key="3">
    <source>
        <dbReference type="Proteomes" id="UP000054032"/>
    </source>
</evidence>
<feature type="region of interest" description="Disordered" evidence="1">
    <location>
        <begin position="1"/>
        <end position="32"/>
    </location>
</feature>
<feature type="region of interest" description="Disordered" evidence="1">
    <location>
        <begin position="244"/>
        <end position="275"/>
    </location>
</feature>
<evidence type="ECO:0000313" key="2">
    <source>
        <dbReference type="EMBL" id="EUC41732.1"/>
    </source>
</evidence>
<dbReference type="EMBL" id="KI964089">
    <property type="protein sequence ID" value="EUC41732.1"/>
    <property type="molecule type" value="Genomic_DNA"/>
</dbReference>
<accession>W6YQP1</accession>
<name>W6YQP1_COCMI</name>
<gene>
    <name evidence="2" type="ORF">COCMIDRAFT_105438</name>
</gene>
<keyword evidence="3" id="KW-1185">Reference proteome</keyword>